<evidence type="ECO:0000259" key="1">
    <source>
        <dbReference type="PROSITE" id="PS51819"/>
    </source>
</evidence>
<gene>
    <name evidence="2" type="ORF">GCM10009676_18570</name>
</gene>
<reference evidence="3" key="1">
    <citation type="journal article" date="2019" name="Int. J. Syst. Evol. Microbiol.">
        <title>The Global Catalogue of Microorganisms (GCM) 10K type strain sequencing project: providing services to taxonomists for standard genome sequencing and annotation.</title>
        <authorList>
            <consortium name="The Broad Institute Genomics Platform"/>
            <consortium name="The Broad Institute Genome Sequencing Center for Infectious Disease"/>
            <person name="Wu L."/>
            <person name="Ma J."/>
        </authorList>
    </citation>
    <scope>NUCLEOTIDE SEQUENCE [LARGE SCALE GENOMIC DNA]</scope>
    <source>
        <strain evidence="3">JCM 13023</strain>
    </source>
</reference>
<feature type="domain" description="VOC" evidence="1">
    <location>
        <begin position="31"/>
        <end position="151"/>
    </location>
</feature>
<accession>A0ABP4GTN7</accession>
<dbReference type="EMBL" id="BAAALN010000005">
    <property type="protein sequence ID" value="GAA1235014.1"/>
    <property type="molecule type" value="Genomic_DNA"/>
</dbReference>
<name>A0ABP4GTN7_9PSEU</name>
<keyword evidence="3" id="KW-1185">Reference proteome</keyword>
<sequence length="234" mass="24858">MPASTHPTARHFRLQRTGRTVTILDMRPAGEFCWMDIKTPDLDATGRELDTALGWECVVDPDDHRDPATARKARFEGHWMAGLSSLHSGACPPGTEPHVGYYVAVDDATRVHDAAVAAGATSVVPPSPIGDLGVLATVVDPFGAAVSLWEPGTFAGWTHAVGAGTPRRMVHTSITPTTAAGFYRGRLGLSMTGAVFSTRSAEPPGWTAVIQVGDRPCTTFASVRLPSGHRFLFA</sequence>
<evidence type="ECO:0000313" key="2">
    <source>
        <dbReference type="EMBL" id="GAA1235014.1"/>
    </source>
</evidence>
<dbReference type="PROSITE" id="PS51819">
    <property type="entry name" value="VOC"/>
    <property type="match status" value="1"/>
</dbReference>
<protein>
    <recommendedName>
        <fullName evidence="1">VOC domain-containing protein</fullName>
    </recommendedName>
</protein>
<comment type="caution">
    <text evidence="2">The sequence shown here is derived from an EMBL/GenBank/DDBJ whole genome shotgun (WGS) entry which is preliminary data.</text>
</comment>
<dbReference type="PANTHER" id="PTHR33993">
    <property type="entry name" value="GLYOXALASE-RELATED"/>
    <property type="match status" value="1"/>
</dbReference>
<dbReference type="PANTHER" id="PTHR33993:SF14">
    <property type="entry name" value="GB|AAF24581.1"/>
    <property type="match status" value="1"/>
</dbReference>
<dbReference type="SUPFAM" id="SSF54593">
    <property type="entry name" value="Glyoxalase/Bleomycin resistance protein/Dihydroxybiphenyl dioxygenase"/>
    <property type="match status" value="1"/>
</dbReference>
<dbReference type="InterPro" id="IPR052164">
    <property type="entry name" value="Anthracycline_SecMetBiosynth"/>
</dbReference>
<organism evidence="2 3">
    <name type="scientific">Prauserella halophila</name>
    <dbReference type="NCBI Taxonomy" id="185641"/>
    <lineage>
        <taxon>Bacteria</taxon>
        <taxon>Bacillati</taxon>
        <taxon>Actinomycetota</taxon>
        <taxon>Actinomycetes</taxon>
        <taxon>Pseudonocardiales</taxon>
        <taxon>Pseudonocardiaceae</taxon>
        <taxon>Prauserella</taxon>
    </lineage>
</organism>
<proteinExistence type="predicted"/>
<dbReference type="Gene3D" id="3.10.180.10">
    <property type="entry name" value="2,3-Dihydroxybiphenyl 1,2-Dioxygenase, domain 1"/>
    <property type="match status" value="1"/>
</dbReference>
<dbReference type="InterPro" id="IPR037523">
    <property type="entry name" value="VOC_core"/>
</dbReference>
<evidence type="ECO:0000313" key="3">
    <source>
        <dbReference type="Proteomes" id="UP001500653"/>
    </source>
</evidence>
<dbReference type="Proteomes" id="UP001500653">
    <property type="component" value="Unassembled WGS sequence"/>
</dbReference>
<dbReference type="InterPro" id="IPR029068">
    <property type="entry name" value="Glyas_Bleomycin-R_OHBP_Dase"/>
</dbReference>